<keyword evidence="2" id="KW-1185">Reference proteome</keyword>
<evidence type="ECO:0000313" key="1">
    <source>
        <dbReference type="EMBL" id="KAF9512591.1"/>
    </source>
</evidence>
<dbReference type="EMBL" id="MU128984">
    <property type="protein sequence ID" value="KAF9512591.1"/>
    <property type="molecule type" value="Genomic_DNA"/>
</dbReference>
<gene>
    <name evidence="1" type="ORF">BS47DRAFT_1463446</name>
</gene>
<sequence length="181" mass="20108">WEEVTCAHSAHQLDSLHKEWDLKSIPNGLNVLHAVSKSGLLTAHEQEITDTVDLDTTLMCLTQGMWSSIEITTIYSNLLLPTKSSVHLVSAARHKLGGLYSHVCRTEIFVDEALAPAKGLDEHLGCIGNVVGPLRGPHPRRRIPNKRTWNFDGSPSSAIPDDTLMFYLTLMVLGYVAWLRK</sequence>
<dbReference type="OrthoDB" id="6428749at2759"/>
<evidence type="ECO:0000313" key="2">
    <source>
        <dbReference type="Proteomes" id="UP000886523"/>
    </source>
</evidence>
<organism evidence="1 2">
    <name type="scientific">Hydnum rufescens UP504</name>
    <dbReference type="NCBI Taxonomy" id="1448309"/>
    <lineage>
        <taxon>Eukaryota</taxon>
        <taxon>Fungi</taxon>
        <taxon>Dikarya</taxon>
        <taxon>Basidiomycota</taxon>
        <taxon>Agaricomycotina</taxon>
        <taxon>Agaricomycetes</taxon>
        <taxon>Cantharellales</taxon>
        <taxon>Hydnaceae</taxon>
        <taxon>Hydnum</taxon>
    </lineage>
</organism>
<comment type="caution">
    <text evidence="1">The sequence shown here is derived from an EMBL/GenBank/DDBJ whole genome shotgun (WGS) entry which is preliminary data.</text>
</comment>
<feature type="non-terminal residue" evidence="1">
    <location>
        <position position="1"/>
    </location>
</feature>
<accession>A0A9P6AVA2</accession>
<name>A0A9P6AVA2_9AGAM</name>
<proteinExistence type="predicted"/>
<dbReference type="AlphaFoldDB" id="A0A9P6AVA2"/>
<reference evidence="1" key="1">
    <citation type="journal article" date="2020" name="Nat. Commun.">
        <title>Large-scale genome sequencing of mycorrhizal fungi provides insights into the early evolution of symbiotic traits.</title>
        <authorList>
            <person name="Miyauchi S."/>
            <person name="Kiss E."/>
            <person name="Kuo A."/>
            <person name="Drula E."/>
            <person name="Kohler A."/>
            <person name="Sanchez-Garcia M."/>
            <person name="Morin E."/>
            <person name="Andreopoulos B."/>
            <person name="Barry K.W."/>
            <person name="Bonito G."/>
            <person name="Buee M."/>
            <person name="Carver A."/>
            <person name="Chen C."/>
            <person name="Cichocki N."/>
            <person name="Clum A."/>
            <person name="Culley D."/>
            <person name="Crous P.W."/>
            <person name="Fauchery L."/>
            <person name="Girlanda M."/>
            <person name="Hayes R.D."/>
            <person name="Keri Z."/>
            <person name="LaButti K."/>
            <person name="Lipzen A."/>
            <person name="Lombard V."/>
            <person name="Magnuson J."/>
            <person name="Maillard F."/>
            <person name="Murat C."/>
            <person name="Nolan M."/>
            <person name="Ohm R.A."/>
            <person name="Pangilinan J."/>
            <person name="Pereira M.F."/>
            <person name="Perotto S."/>
            <person name="Peter M."/>
            <person name="Pfister S."/>
            <person name="Riley R."/>
            <person name="Sitrit Y."/>
            <person name="Stielow J.B."/>
            <person name="Szollosi G."/>
            <person name="Zifcakova L."/>
            <person name="Stursova M."/>
            <person name="Spatafora J.W."/>
            <person name="Tedersoo L."/>
            <person name="Vaario L.M."/>
            <person name="Yamada A."/>
            <person name="Yan M."/>
            <person name="Wang P."/>
            <person name="Xu J."/>
            <person name="Bruns T."/>
            <person name="Baldrian P."/>
            <person name="Vilgalys R."/>
            <person name="Dunand C."/>
            <person name="Henrissat B."/>
            <person name="Grigoriev I.V."/>
            <person name="Hibbett D."/>
            <person name="Nagy L.G."/>
            <person name="Martin F.M."/>
        </authorList>
    </citation>
    <scope>NUCLEOTIDE SEQUENCE</scope>
    <source>
        <strain evidence="1">UP504</strain>
    </source>
</reference>
<dbReference type="Proteomes" id="UP000886523">
    <property type="component" value="Unassembled WGS sequence"/>
</dbReference>
<protein>
    <submittedName>
        <fullName evidence="1">Uncharacterized protein</fullName>
    </submittedName>
</protein>